<keyword evidence="5 9" id="KW-0812">Transmembrane</keyword>
<evidence type="ECO:0000256" key="8">
    <source>
        <dbReference type="ARBA" id="ARBA00049551"/>
    </source>
</evidence>
<comment type="function">
    <text evidence="9">Core subunit of the mitochondrial membrane respiratory chain NADH dehydrogenase (Complex I) which catalyzes electron transfer from NADH through the respiratory chain, using ubiquinone as an electron acceptor. Essential for the catalytic activity of complex I.</text>
</comment>
<comment type="subcellular location">
    <subcellularLocation>
        <location evidence="1">Membrane</location>
    </subcellularLocation>
    <subcellularLocation>
        <location evidence="9">Mitochondrion membrane</location>
        <topology evidence="9">Multi-pass membrane protein</topology>
    </subcellularLocation>
</comment>
<evidence type="ECO:0000256" key="2">
    <source>
        <dbReference type="ARBA" id="ARBA00008472"/>
    </source>
</evidence>
<dbReference type="PANTHER" id="PTHR11058:SF9">
    <property type="entry name" value="NADH-UBIQUINONE OXIDOREDUCTASE CHAIN 3"/>
    <property type="match status" value="1"/>
</dbReference>
<protein>
    <recommendedName>
        <fullName evidence="3 9">NADH-ubiquinone oxidoreductase chain 3</fullName>
        <ecNumber evidence="9">7.1.1.2</ecNumber>
    </recommendedName>
</protein>
<keyword evidence="6 9" id="KW-1133">Transmembrane helix</keyword>
<evidence type="ECO:0000256" key="9">
    <source>
        <dbReference type="RuleBase" id="RU003640"/>
    </source>
</evidence>
<dbReference type="GO" id="GO:0031966">
    <property type="term" value="C:mitochondrial membrane"/>
    <property type="evidence" value="ECO:0007669"/>
    <property type="project" value="UniProtKB-SubCell"/>
</dbReference>
<dbReference type="InterPro" id="IPR038430">
    <property type="entry name" value="NDAH_ubi_oxred_su3_sf"/>
</dbReference>
<keyword evidence="9" id="KW-0249">Electron transport</keyword>
<accession>A0A0P0C6Q1</accession>
<dbReference type="PANTHER" id="PTHR11058">
    <property type="entry name" value="NADH-UBIQUINONE OXIDOREDUCTASE CHAIN 3"/>
    <property type="match status" value="1"/>
</dbReference>
<keyword evidence="9" id="KW-1278">Translocase</keyword>
<dbReference type="EMBL" id="KT363735">
    <property type="protein sequence ID" value="ALI86941.1"/>
    <property type="molecule type" value="Genomic_DNA"/>
</dbReference>
<dbReference type="EC" id="7.1.1.2" evidence="9"/>
<dbReference type="Pfam" id="PF00507">
    <property type="entry name" value="Oxidored_q4"/>
    <property type="match status" value="1"/>
</dbReference>
<keyword evidence="9 10" id="KW-0496">Mitochondrion</keyword>
<comment type="catalytic activity">
    <reaction evidence="8 9">
        <text>a ubiquinone + NADH + 5 H(+)(in) = a ubiquinol + NAD(+) + 4 H(+)(out)</text>
        <dbReference type="Rhea" id="RHEA:29091"/>
        <dbReference type="Rhea" id="RHEA-COMP:9565"/>
        <dbReference type="Rhea" id="RHEA-COMP:9566"/>
        <dbReference type="ChEBI" id="CHEBI:15378"/>
        <dbReference type="ChEBI" id="CHEBI:16389"/>
        <dbReference type="ChEBI" id="CHEBI:17976"/>
        <dbReference type="ChEBI" id="CHEBI:57540"/>
        <dbReference type="ChEBI" id="CHEBI:57945"/>
        <dbReference type="EC" id="7.1.1.2"/>
    </reaction>
</comment>
<gene>
    <name evidence="10" type="primary">nad3</name>
</gene>
<feature type="transmembrane region" description="Helical" evidence="9">
    <location>
        <begin position="52"/>
        <end position="73"/>
    </location>
</feature>
<evidence type="ECO:0000256" key="6">
    <source>
        <dbReference type="ARBA" id="ARBA00022989"/>
    </source>
</evidence>
<keyword evidence="9" id="KW-0679">Respiratory chain</keyword>
<keyword evidence="7 9" id="KW-0472">Membrane</keyword>
<geneLocation type="mitochondrion" evidence="10"/>
<reference evidence="10" key="1">
    <citation type="journal article" date="2015" name="Gene">
        <title>Characterization of the complete mitochondrial genomes from Polycladida (Platyhelminthes) using next-generation sequencing.</title>
        <authorList>
            <person name="Teresa Aguado M."/>
            <person name="Grande C."/>
            <person name="Gerth M."/>
            <person name="Bleidorn C."/>
            <person name="Norena C."/>
        </authorList>
    </citation>
    <scope>NUCLEOTIDE SEQUENCE</scope>
</reference>
<organism evidence="10">
    <name type="scientific">Hoploplana elisabelloi</name>
    <dbReference type="NCBI Taxonomy" id="1714492"/>
    <lineage>
        <taxon>Eukaryota</taxon>
        <taxon>Metazoa</taxon>
        <taxon>Spiralia</taxon>
        <taxon>Lophotrochozoa</taxon>
        <taxon>Platyhelminthes</taxon>
        <taxon>Rhabditophora</taxon>
        <taxon>Polycladida</taxon>
        <taxon>Acotylea</taxon>
        <taxon>Leptoplanoidea</taxon>
        <taxon>Hoploplanidae</taxon>
        <taxon>Hoploplana</taxon>
    </lineage>
</organism>
<evidence type="ECO:0000256" key="4">
    <source>
        <dbReference type="ARBA" id="ARBA00022448"/>
    </source>
</evidence>
<evidence type="ECO:0000256" key="3">
    <source>
        <dbReference type="ARBA" id="ARBA00021007"/>
    </source>
</evidence>
<dbReference type="InterPro" id="IPR000440">
    <property type="entry name" value="NADH_UbQ/plastoQ_OxRdtase_su3"/>
</dbReference>
<evidence type="ECO:0000256" key="7">
    <source>
        <dbReference type="ARBA" id="ARBA00023136"/>
    </source>
</evidence>
<feature type="transmembrane region" description="Helical" evidence="9">
    <location>
        <begin position="6"/>
        <end position="24"/>
    </location>
</feature>
<keyword evidence="9" id="KW-0520">NAD</keyword>
<keyword evidence="4 9" id="KW-0813">Transport</keyword>
<sequence length="115" mass="13650">MSITSVLFLMLVIFLSGAWIFWTSRKNYLNSREKSSPFECGFDPKDKARIPFSLRFFLIVILFLIFDVELSLLLQLPYQLDFEHFKGRLGLLGFLWILLLGTLEEWRRGILNWKD</sequence>
<name>A0A0P0C6Q1_9PLAT</name>
<evidence type="ECO:0000256" key="1">
    <source>
        <dbReference type="ARBA" id="ARBA00004370"/>
    </source>
</evidence>
<reference evidence="10" key="2">
    <citation type="submission" date="2015-08" db="EMBL/GenBank/DDBJ databases">
        <authorList>
            <person name="Babu N.S."/>
            <person name="Beckwith C.J."/>
            <person name="Beseler K.G."/>
            <person name="Brison A."/>
            <person name="Carone J.V."/>
            <person name="Caskin T.P."/>
            <person name="Diamond M."/>
            <person name="Durham M.E."/>
            <person name="Foxe J.M."/>
            <person name="Go M."/>
            <person name="Henderson B.A."/>
            <person name="Jones I.B."/>
            <person name="McGettigan J.A."/>
            <person name="Micheletti S.J."/>
            <person name="Nasrallah M.E."/>
            <person name="Ortiz D."/>
            <person name="Piller C.R."/>
            <person name="Privatt S.R."/>
            <person name="Schneider S.L."/>
            <person name="Sharp S."/>
            <person name="Smith T.C."/>
            <person name="Stanton J.D."/>
            <person name="Ullery H.E."/>
            <person name="Wilson R.J."/>
            <person name="Serrano M.G."/>
            <person name="Buck G."/>
            <person name="Lee V."/>
            <person name="Wang Y."/>
            <person name="Carvalho R."/>
            <person name="Voegtly L."/>
            <person name="Shi R."/>
            <person name="Duckworth R."/>
            <person name="Johnson A."/>
            <person name="Loviza R."/>
            <person name="Walstead R."/>
            <person name="Shah Z."/>
            <person name="Kiflezghi M."/>
            <person name="Wade K."/>
            <person name="Ball S.L."/>
            <person name="Bradley K.W."/>
            <person name="Asai D.J."/>
            <person name="Bowman C.A."/>
            <person name="Russell D.A."/>
            <person name="Pope W.H."/>
            <person name="Jacobs-Sera D."/>
            <person name="Hendrix R.W."/>
            <person name="Hatfull G.F."/>
        </authorList>
    </citation>
    <scope>NUCLEOTIDE SEQUENCE</scope>
</reference>
<dbReference type="Gene3D" id="1.20.58.1610">
    <property type="entry name" value="NADH:ubiquinone/plastoquinone oxidoreductase, chain 3"/>
    <property type="match status" value="1"/>
</dbReference>
<dbReference type="GO" id="GO:0030964">
    <property type="term" value="C:NADH dehydrogenase complex"/>
    <property type="evidence" value="ECO:0007669"/>
    <property type="project" value="TreeGrafter"/>
</dbReference>
<dbReference type="AlphaFoldDB" id="A0A0P0C6Q1"/>
<evidence type="ECO:0000313" key="10">
    <source>
        <dbReference type="EMBL" id="ALI86941.1"/>
    </source>
</evidence>
<keyword evidence="9" id="KW-0830">Ubiquinone</keyword>
<feature type="transmembrane region" description="Helical" evidence="9">
    <location>
        <begin position="85"/>
        <end position="103"/>
    </location>
</feature>
<evidence type="ECO:0000256" key="5">
    <source>
        <dbReference type="ARBA" id="ARBA00022692"/>
    </source>
</evidence>
<comment type="similarity">
    <text evidence="2 9">Belongs to the complex I subunit 3 family.</text>
</comment>
<proteinExistence type="inferred from homology"/>
<dbReference type="GO" id="GO:0008137">
    <property type="term" value="F:NADH dehydrogenase (ubiquinone) activity"/>
    <property type="evidence" value="ECO:0007669"/>
    <property type="project" value="UniProtKB-UniRule"/>
</dbReference>